<dbReference type="EMBL" id="OU963910">
    <property type="protein sequence ID" value="CAH2983349.1"/>
    <property type="molecule type" value="Genomic_DNA"/>
</dbReference>
<dbReference type="InterPro" id="IPR032071">
    <property type="entry name" value="DUF4806"/>
</dbReference>
<accession>A0ABN8L2R8</accession>
<keyword evidence="4" id="KW-1185">Reference proteome</keyword>
<reference evidence="3" key="1">
    <citation type="submission" date="2021-12" db="EMBL/GenBank/DDBJ databases">
        <authorList>
            <person name="King R."/>
        </authorList>
    </citation>
    <scope>NUCLEOTIDE SEQUENCE</scope>
</reference>
<organism evidence="3 4">
    <name type="scientific">Chilo suppressalis</name>
    <name type="common">Asiatic rice borer moth</name>
    <dbReference type="NCBI Taxonomy" id="168631"/>
    <lineage>
        <taxon>Eukaryota</taxon>
        <taxon>Metazoa</taxon>
        <taxon>Ecdysozoa</taxon>
        <taxon>Arthropoda</taxon>
        <taxon>Hexapoda</taxon>
        <taxon>Insecta</taxon>
        <taxon>Pterygota</taxon>
        <taxon>Neoptera</taxon>
        <taxon>Endopterygota</taxon>
        <taxon>Lepidoptera</taxon>
        <taxon>Glossata</taxon>
        <taxon>Ditrysia</taxon>
        <taxon>Pyraloidea</taxon>
        <taxon>Crambidae</taxon>
        <taxon>Crambinae</taxon>
        <taxon>Chilo</taxon>
    </lineage>
</organism>
<name>A0ABN8L2R8_CHISP</name>
<sequence length="428" mass="47987">MPFLIVETIENGSKKLSVCPEIWVNNGILSWPTKKNSKKCKMEQKIPKDSWLKIPCIIKRRFDSYEAADAELDVMVELPETENEGNNTVRLPGNEDFNNIAIQLSSTGSANDNNASTTAAQKMQETNNNISPDNYVVVVSDDVPNGNNITVQNNIENEVLQVLDCDDLLQNQKKMAEYQVAILDNQKKIIKALATISVKIDTLASKFQNQPQMTPPMTVTPLNNEIKKSPYNARVAPVQTMDDLQNMENQLHDAERRKCLKDLYSVFCTPGKKGEVCAFQLIDVFFSREFLVQCSWSGSARGAGSKICIKIFQEVLGFFFELVHDCDPTYTVDKNNDFFKSIVKNAKKRTHSKLGRASAPRNVPKRKLATKEQSCTTKKRRPSGGSSAALQHIEEEVVDIEVVIDKEASIDNAVHADESTHKNENDKN</sequence>
<dbReference type="Proteomes" id="UP001153292">
    <property type="component" value="Chromosome 17"/>
</dbReference>
<feature type="region of interest" description="Disordered" evidence="1">
    <location>
        <begin position="350"/>
        <end position="391"/>
    </location>
</feature>
<dbReference type="Pfam" id="PF16064">
    <property type="entry name" value="DUF4806"/>
    <property type="match status" value="1"/>
</dbReference>
<evidence type="ECO:0000256" key="1">
    <source>
        <dbReference type="SAM" id="MobiDB-lite"/>
    </source>
</evidence>
<evidence type="ECO:0000313" key="3">
    <source>
        <dbReference type="EMBL" id="CAH2983349.1"/>
    </source>
</evidence>
<proteinExistence type="predicted"/>
<protein>
    <recommendedName>
        <fullName evidence="2">DUF4806 domain-containing protein</fullName>
    </recommendedName>
</protein>
<evidence type="ECO:0000259" key="2">
    <source>
        <dbReference type="Pfam" id="PF16064"/>
    </source>
</evidence>
<evidence type="ECO:0000313" key="4">
    <source>
        <dbReference type="Proteomes" id="UP001153292"/>
    </source>
</evidence>
<feature type="domain" description="DUF4806" evidence="2">
    <location>
        <begin position="236"/>
        <end position="321"/>
    </location>
</feature>
<gene>
    <name evidence="3" type="ORF">CHILSU_LOCUS3657</name>
</gene>